<dbReference type="STRING" id="1610493.RPIT_07890"/>
<accession>A0A1Q2CF45</accession>
<proteinExistence type="predicted"/>
<name>A0A1Q2CF45_9ACTN</name>
<feature type="transmembrane region" description="Helical" evidence="1">
    <location>
        <begin position="6"/>
        <end position="28"/>
    </location>
</feature>
<dbReference type="EMBL" id="CP019605">
    <property type="protein sequence ID" value="AQP44736.1"/>
    <property type="molecule type" value="Genomic_DNA"/>
</dbReference>
<gene>
    <name evidence="2" type="ORF">RPIT_07890</name>
</gene>
<keyword evidence="3" id="KW-1185">Reference proteome</keyword>
<dbReference type="KEGG" id="tfl:RPIT_07890"/>
<feature type="transmembrane region" description="Helical" evidence="1">
    <location>
        <begin position="63"/>
        <end position="79"/>
    </location>
</feature>
<keyword evidence="1" id="KW-0812">Transmembrane</keyword>
<evidence type="ECO:0000313" key="2">
    <source>
        <dbReference type="EMBL" id="AQP44736.1"/>
    </source>
</evidence>
<keyword evidence="1" id="KW-0472">Membrane</keyword>
<evidence type="ECO:0000313" key="3">
    <source>
        <dbReference type="Proteomes" id="UP000188324"/>
    </source>
</evidence>
<feature type="transmembrane region" description="Helical" evidence="1">
    <location>
        <begin position="40"/>
        <end position="57"/>
    </location>
</feature>
<sequence length="111" mass="11961">MGPGVMEILQLVFGVALVIVLALVLRVLIVRAFGLRLTDWIGYVACAAGVVAIPSIQWDISPWLLLGVPVALALALWKGKSTVDAWRRGEPVEGIFTFSPPPPGVVDRFRA</sequence>
<protein>
    <submittedName>
        <fullName evidence="2">Uncharacterized protein</fullName>
    </submittedName>
</protein>
<evidence type="ECO:0000256" key="1">
    <source>
        <dbReference type="SAM" id="Phobius"/>
    </source>
</evidence>
<dbReference type="AlphaFoldDB" id="A0A1Q2CF45"/>
<reference evidence="2 3" key="1">
    <citation type="journal article" date="2016" name="Int. J. Syst. Evol. Microbiol.">
        <title>Tessaracoccus flavus sp. nov., isolated from the drainage system of a lindane-producing factory.</title>
        <authorList>
            <person name="Kumari R."/>
            <person name="Singh P."/>
            <person name="Schumann P."/>
            <person name="Lal R."/>
        </authorList>
    </citation>
    <scope>NUCLEOTIDE SEQUENCE [LARGE SCALE GENOMIC DNA]</scope>
    <source>
        <strain evidence="2 3">RP1T</strain>
    </source>
</reference>
<keyword evidence="1" id="KW-1133">Transmembrane helix</keyword>
<dbReference type="Proteomes" id="UP000188324">
    <property type="component" value="Chromosome"/>
</dbReference>
<organism evidence="2 3">
    <name type="scientific">Tessaracoccus flavus</name>
    <dbReference type="NCBI Taxonomy" id="1610493"/>
    <lineage>
        <taxon>Bacteria</taxon>
        <taxon>Bacillati</taxon>
        <taxon>Actinomycetota</taxon>
        <taxon>Actinomycetes</taxon>
        <taxon>Propionibacteriales</taxon>
        <taxon>Propionibacteriaceae</taxon>
        <taxon>Tessaracoccus</taxon>
    </lineage>
</organism>